<protein>
    <recommendedName>
        <fullName evidence="4">ABC-2 family transporter protein</fullName>
    </recommendedName>
</protein>
<feature type="transmembrane region" description="Helical" evidence="1">
    <location>
        <begin position="300"/>
        <end position="319"/>
    </location>
</feature>
<name>A0A2Y9BTW2_9MICO</name>
<dbReference type="AlphaFoldDB" id="A0A2Y9BTW2"/>
<evidence type="ECO:0008006" key="4">
    <source>
        <dbReference type="Google" id="ProtNLM"/>
    </source>
</evidence>
<sequence length="350" mass="36262">MSQTAQTPPTMRTVLSHIAVPLIMGAVMAFAYLGGFHHPSPNHLRIDVVGSGPVATATTQKLQTAFGDAADLTLVSSESDATASIEHRDIAGAFVLSPTKPALLVSTGASDTQAVTVERMFQPVAAGAGLPLDIRDVVPVDPDADPSGQSLFFYLVALTVGGYGTAIAIGVAAASKPMRTRIGLGVGAAAVNTLLATGIATLVFHALPSHQWQIGLLAFVYCLAVMAFGIALHSLIGRFTTLAMVTLFVGLNFTTSGGVFPPALQPGFFAALHHIWIGASLNEAGRNLTYFPDLGIGTDVLKIVGWVVVGGLLLTLAALRERSAHRAGAVTTALGEAEMVDEETEEELVG</sequence>
<evidence type="ECO:0000256" key="1">
    <source>
        <dbReference type="SAM" id="Phobius"/>
    </source>
</evidence>
<dbReference type="RefSeq" id="WP_211310215.1">
    <property type="nucleotide sequence ID" value="NZ_QGDN01000001.1"/>
</dbReference>
<feature type="transmembrane region" description="Helical" evidence="1">
    <location>
        <begin position="212"/>
        <end position="232"/>
    </location>
</feature>
<proteinExistence type="predicted"/>
<gene>
    <name evidence="2" type="ORF">SAMN04489750_2037</name>
</gene>
<keyword evidence="1" id="KW-1133">Transmembrane helix</keyword>
<accession>A0A2Y9BTW2</accession>
<organism evidence="2 3">
    <name type="scientific">Branchiibius hedensis</name>
    <dbReference type="NCBI Taxonomy" id="672460"/>
    <lineage>
        <taxon>Bacteria</taxon>
        <taxon>Bacillati</taxon>
        <taxon>Actinomycetota</taxon>
        <taxon>Actinomycetes</taxon>
        <taxon>Micrococcales</taxon>
        <taxon>Dermacoccaceae</taxon>
        <taxon>Branchiibius</taxon>
    </lineage>
</organism>
<dbReference type="Proteomes" id="UP000250028">
    <property type="component" value="Unassembled WGS sequence"/>
</dbReference>
<keyword evidence="1" id="KW-0472">Membrane</keyword>
<feature type="transmembrane region" description="Helical" evidence="1">
    <location>
        <begin position="239"/>
        <end position="260"/>
    </location>
</feature>
<evidence type="ECO:0000313" key="2">
    <source>
        <dbReference type="EMBL" id="SSA34712.1"/>
    </source>
</evidence>
<dbReference type="EMBL" id="UESZ01000001">
    <property type="protein sequence ID" value="SSA34712.1"/>
    <property type="molecule type" value="Genomic_DNA"/>
</dbReference>
<keyword evidence="3" id="KW-1185">Reference proteome</keyword>
<evidence type="ECO:0000313" key="3">
    <source>
        <dbReference type="Proteomes" id="UP000250028"/>
    </source>
</evidence>
<feature type="transmembrane region" description="Helical" evidence="1">
    <location>
        <begin position="151"/>
        <end position="174"/>
    </location>
</feature>
<feature type="transmembrane region" description="Helical" evidence="1">
    <location>
        <begin position="186"/>
        <end position="206"/>
    </location>
</feature>
<reference evidence="3" key="1">
    <citation type="submission" date="2016-10" db="EMBL/GenBank/DDBJ databases">
        <authorList>
            <person name="Varghese N."/>
            <person name="Submissions S."/>
        </authorList>
    </citation>
    <scope>NUCLEOTIDE SEQUENCE [LARGE SCALE GENOMIC DNA]</scope>
    <source>
        <strain evidence="3">DSM 22951</strain>
    </source>
</reference>
<keyword evidence="1" id="KW-0812">Transmembrane</keyword>
<feature type="transmembrane region" description="Helical" evidence="1">
    <location>
        <begin position="12"/>
        <end position="33"/>
    </location>
</feature>